<dbReference type="Proteomes" id="UP000326725">
    <property type="component" value="Unassembled WGS sequence"/>
</dbReference>
<protein>
    <submittedName>
        <fullName evidence="1">Uncharacterized protein</fullName>
    </submittedName>
</protein>
<name>A0A5K1I1G6_9GAMM</name>
<sequence length="52" mass="5467">MVVARSAIMAEAASGIERQAGADDDAFPANSMVVLMPFAALWKNGPNTGFIR</sequence>
<accession>A0A5K1I1G6</accession>
<evidence type="ECO:0000313" key="2">
    <source>
        <dbReference type="Proteomes" id="UP000326725"/>
    </source>
</evidence>
<gene>
    <name evidence="1" type="ORF">HALO32_01400</name>
</gene>
<dbReference type="AlphaFoldDB" id="A0A5K1I1G6"/>
<reference evidence="1 2" key="1">
    <citation type="submission" date="2019-09" db="EMBL/GenBank/DDBJ databases">
        <authorList>
            <person name="Criscuolo A."/>
        </authorList>
    </citation>
    <scope>NUCLEOTIDE SEQUENCE [LARGE SCALE GENOMIC DNA]</scope>
    <source>
        <strain evidence="2">3(2)</strain>
    </source>
</reference>
<dbReference type="EMBL" id="CABVOU010000027">
    <property type="protein sequence ID" value="VVZ95335.1"/>
    <property type="molecule type" value="Genomic_DNA"/>
</dbReference>
<keyword evidence="2" id="KW-1185">Reference proteome</keyword>
<organism evidence="1 2">
    <name type="scientific">Halomonas lysinitropha</name>
    <dbReference type="NCBI Taxonomy" id="2607506"/>
    <lineage>
        <taxon>Bacteria</taxon>
        <taxon>Pseudomonadati</taxon>
        <taxon>Pseudomonadota</taxon>
        <taxon>Gammaproteobacteria</taxon>
        <taxon>Oceanospirillales</taxon>
        <taxon>Halomonadaceae</taxon>
        <taxon>Halomonas</taxon>
    </lineage>
</organism>
<proteinExistence type="predicted"/>
<evidence type="ECO:0000313" key="1">
    <source>
        <dbReference type="EMBL" id="VVZ95335.1"/>
    </source>
</evidence>